<name>M9RH15_9RHOB</name>
<protein>
    <submittedName>
        <fullName evidence="2">Uncharacterized protein</fullName>
    </submittedName>
</protein>
<gene>
    <name evidence="2" type="ORF">OAN307_c36630</name>
</gene>
<evidence type="ECO:0000313" key="3">
    <source>
        <dbReference type="Proteomes" id="UP000005307"/>
    </source>
</evidence>
<dbReference type="AlphaFoldDB" id="M9RH15"/>
<proteinExistence type="predicted"/>
<evidence type="ECO:0000313" key="2">
    <source>
        <dbReference type="EMBL" id="AGI69125.1"/>
    </source>
</evidence>
<sequence>MKRHECRIRGASFTDPPKYDPNFRQQRGEAWNRNKHGVVMKVLMVYDDPIVMDLVAHFLGIATHHNDNVAPSAILAPIELERLAGLKHPRHESPAPSCLLRALPFCFPCTHKLPIHRFSKVWSN</sequence>
<dbReference type="EMBL" id="CP003740">
    <property type="protein sequence ID" value="AGI69125.1"/>
    <property type="molecule type" value="Genomic_DNA"/>
</dbReference>
<dbReference type="Proteomes" id="UP000005307">
    <property type="component" value="Chromosome"/>
</dbReference>
<accession>M9RH15</accession>
<organism evidence="2 3">
    <name type="scientific">Octadecabacter antarcticus 307</name>
    <dbReference type="NCBI Taxonomy" id="391626"/>
    <lineage>
        <taxon>Bacteria</taxon>
        <taxon>Pseudomonadati</taxon>
        <taxon>Pseudomonadota</taxon>
        <taxon>Alphaproteobacteria</taxon>
        <taxon>Rhodobacterales</taxon>
        <taxon>Roseobacteraceae</taxon>
        <taxon>Octadecabacter</taxon>
    </lineage>
</organism>
<feature type="region of interest" description="Disordered" evidence="1">
    <location>
        <begin position="1"/>
        <end position="20"/>
    </location>
</feature>
<dbReference type="HOGENOM" id="CLU_2001518_0_0_5"/>
<reference evidence="2 3" key="1">
    <citation type="journal article" date="2013" name="PLoS ONE">
        <title>Poles Apart: Arctic and Antarctic Octadecabacter strains Share High Genome Plasticity and a New Type of Xanthorhodopsin.</title>
        <authorList>
            <person name="Vollmers J."/>
            <person name="Voget S."/>
            <person name="Dietrich S."/>
            <person name="Gollnow K."/>
            <person name="Smits M."/>
            <person name="Meyer K."/>
            <person name="Brinkhoff T."/>
            <person name="Simon M."/>
            <person name="Daniel R."/>
        </authorList>
    </citation>
    <scope>NUCLEOTIDE SEQUENCE [LARGE SCALE GENOMIC DNA]</scope>
    <source>
        <strain evidence="2 3">307</strain>
    </source>
</reference>
<dbReference type="KEGG" id="oat:OAN307_c36630"/>
<evidence type="ECO:0000256" key="1">
    <source>
        <dbReference type="SAM" id="MobiDB-lite"/>
    </source>
</evidence>
<keyword evidence="3" id="KW-1185">Reference proteome</keyword>